<protein>
    <recommendedName>
        <fullName evidence="4">Tetratricopeptide repeat protein</fullName>
    </recommendedName>
</protein>
<evidence type="ECO:0000313" key="3">
    <source>
        <dbReference type="Proteomes" id="UP001157125"/>
    </source>
</evidence>
<reference evidence="3" key="1">
    <citation type="journal article" date="2019" name="Int. J. Syst. Evol. Microbiol.">
        <title>The Global Catalogue of Microorganisms (GCM) 10K type strain sequencing project: providing services to taxonomists for standard genome sequencing and annotation.</title>
        <authorList>
            <consortium name="The Broad Institute Genomics Platform"/>
            <consortium name="The Broad Institute Genome Sequencing Center for Infectious Disease"/>
            <person name="Wu L."/>
            <person name="Ma J."/>
        </authorList>
    </citation>
    <scope>NUCLEOTIDE SEQUENCE [LARGE SCALE GENOMIC DNA]</scope>
    <source>
        <strain evidence="3">NBRC 112299</strain>
    </source>
</reference>
<accession>A0ABQ6ID98</accession>
<dbReference type="Proteomes" id="UP001157125">
    <property type="component" value="Unassembled WGS sequence"/>
</dbReference>
<sequence length="208" mass="23429">MTSLYLTGLHLAQYRHPTRSPETYWERALARDAGHVPTLVAMADRLYRAGRYGEALTRVEHALDRLTRRNANPADAEAFYLSGLILARLGRDEEAEAAWGKAGWDGTWAAAAGLEPVSLARPAWQASRRAQGARLARWRGEPRRQACRRARHRAEATGPRRRGRRRPGACARRRPPRRDAAHARGQARRCRPRHARRCGARPGQSGRP</sequence>
<dbReference type="Gene3D" id="1.25.40.10">
    <property type="entry name" value="Tetratricopeptide repeat domain"/>
    <property type="match status" value="1"/>
</dbReference>
<name>A0ABQ6ID98_9MICO</name>
<gene>
    <name evidence="2" type="ORF">GCM10025876_20180</name>
</gene>
<feature type="compositionally biased region" description="Basic residues" evidence="1">
    <location>
        <begin position="159"/>
        <end position="176"/>
    </location>
</feature>
<proteinExistence type="predicted"/>
<evidence type="ECO:0000256" key="1">
    <source>
        <dbReference type="SAM" id="MobiDB-lite"/>
    </source>
</evidence>
<dbReference type="InterPro" id="IPR011990">
    <property type="entry name" value="TPR-like_helical_dom_sf"/>
</dbReference>
<comment type="caution">
    <text evidence="2">The sequence shown here is derived from an EMBL/GenBank/DDBJ whole genome shotgun (WGS) entry which is preliminary data.</text>
</comment>
<evidence type="ECO:0008006" key="4">
    <source>
        <dbReference type="Google" id="ProtNLM"/>
    </source>
</evidence>
<dbReference type="EMBL" id="BSUN01000001">
    <property type="protein sequence ID" value="GMA35814.1"/>
    <property type="molecule type" value="Genomic_DNA"/>
</dbReference>
<dbReference type="SUPFAM" id="SSF48452">
    <property type="entry name" value="TPR-like"/>
    <property type="match status" value="1"/>
</dbReference>
<evidence type="ECO:0000313" key="2">
    <source>
        <dbReference type="EMBL" id="GMA35814.1"/>
    </source>
</evidence>
<feature type="compositionally biased region" description="Basic residues" evidence="1">
    <location>
        <begin position="185"/>
        <end position="199"/>
    </location>
</feature>
<organism evidence="2 3">
    <name type="scientific">Demequina litorisediminis</name>
    <dbReference type="NCBI Taxonomy" id="1849022"/>
    <lineage>
        <taxon>Bacteria</taxon>
        <taxon>Bacillati</taxon>
        <taxon>Actinomycetota</taxon>
        <taxon>Actinomycetes</taxon>
        <taxon>Micrococcales</taxon>
        <taxon>Demequinaceae</taxon>
        <taxon>Demequina</taxon>
    </lineage>
</organism>
<feature type="region of interest" description="Disordered" evidence="1">
    <location>
        <begin position="135"/>
        <end position="208"/>
    </location>
</feature>
<keyword evidence="3" id="KW-1185">Reference proteome</keyword>